<evidence type="ECO:0000256" key="3">
    <source>
        <dbReference type="PROSITE-ProRule" id="PRU00339"/>
    </source>
</evidence>
<feature type="repeat" description="TPR" evidence="3">
    <location>
        <begin position="705"/>
        <end position="738"/>
    </location>
</feature>
<sequence>MSIVKTKLKSALDSIGKKDYNNAKKAALQVLDYEPDNYNANVFLGLASLELGEYDDSEQAYKKAIDSKPEQLTAWQGLAKFYEKREEWTKYADVLERLMNIYTQNNDAVKCGETAQKYIDLRRSEGDTTQLVNALSLLLPESPYYQVLSSLPPPDPTAPESTTTFRIQEAVHNTLTILEEIIGLVERREEDFTKKEFEKRRTRLNAGPPEEIRQAIGREVWGSSQLPALYLEVLNHPNTSDELRRKTDAKLLRYKLQHLHSFPTTVSDESKSKVAADVAELISGTVILKVPDELAWTLFLDGKDAETDLADYDWANLRQFMELFPSRPLSMLLRGYFLYSGVTLDEESEERDEDMNYEDRDAGYDMIQEAYASMKSSTSILTTRILAEVYLQELDYANAIESADLGLRLVKTFESKNCATLPHVRLGFQVILATSLVHLFPPKNHPRAKLIIEEILKVSADNVPALMGRGYVLEGEKQWQGAAEIFERVQTLIPDEEFENIRPREEHAWCIAQLGRLQDAITLLEGVLNSLTEHDGTEHDRARCNWRLGKSHWDLDESKGENRGTAYKYFITALKCDPGYAPAFTSLGLYYSEYADPPDPTRASKCFQKAFELDPREAEAAARLAKGFADEQDWDLVEVVARRIIEGEGGFEGGNSSTTGSVAAKFSPTNVWAWKAVGIVELTRRNYAPSITAFQVVLRAEPEDYLTWLRLGEAYYRSGKHNAALKALDRAHTLNPEDWMCTYVTAEVYRQLGQYRQAIDHLRTILHGRPTEISILVSLAQTHLDLGRLETSGGYLARAEESFLFSVRTALAAIDNSTGFRTVIWKVIADSLYFLGGSPIFHDEPAVADVAAAVAVLLEKTASSRLSNIVSPEASISSPPNVTSVLEMAILAYDHRITLGSSESAAVGSAWFDLAVGLRSLANRASPGPRRDAAQTQSTKCITEAIRACPAADSYWVALGDANFVSQPKIAQHAYIRALELNSKSAATWTNLGLLYFYHDDVELANEAFYLAQSSDPDYSLAWLGQALVANAGGHGPGAIGILEHTVGLLNIVPEADYLYAFKGFSKHRETKTKASSDALVPAFFVLDRYCKARPRDAAALHLFGLVCESIHQPDLAAKWMSQAISLLEEAYEETEDSEVERQFTIAHCNIARVKLAQRDYDGALESFESALGLLPDDDQEERVITLRAHAQFGSGIAHFRQDNLEEALTFFESALETAATIPVIRGEITVMLAQALWAIGTDDTKDAAKTKLLECISEDPENLIAITTLAAMGILTDDDSLLDAALSEILALPIDDRANLDPSGNVDHLLIMHHIGQQNASDGLAVTQKAVHTQPSNGQTRCQLATLLLQMKEYGAVLPILSGISLDNPETAKELMKLRAVSQVQTGQEEAIQLAQKCIKMKPSDPESWRILALASSA</sequence>
<dbReference type="Pfam" id="PF12895">
    <property type="entry name" value="ANAPC3"/>
    <property type="match status" value="1"/>
</dbReference>
<evidence type="ECO:0000256" key="1">
    <source>
        <dbReference type="ARBA" id="ARBA00022737"/>
    </source>
</evidence>
<dbReference type="InterPro" id="IPR011990">
    <property type="entry name" value="TPR-like_helical_dom_sf"/>
</dbReference>
<dbReference type="Pfam" id="PF18833">
    <property type="entry name" value="TPR_22"/>
    <property type="match status" value="1"/>
</dbReference>
<dbReference type="SMART" id="SM00028">
    <property type="entry name" value="TPR"/>
    <property type="match status" value="12"/>
</dbReference>
<accession>A0ABR3A8Y8</accession>
<comment type="caution">
    <text evidence="4">The sequence shown here is derived from an EMBL/GenBank/DDBJ whole genome shotgun (WGS) entry which is preliminary data.</text>
</comment>
<dbReference type="Gene3D" id="1.25.40.10">
    <property type="entry name" value="Tetratricopeptide repeat domain"/>
    <property type="match status" value="6"/>
</dbReference>
<name>A0ABR3A8Y8_9AGAR</name>
<dbReference type="InterPro" id="IPR039226">
    <property type="entry name" value="Ski3/TTC37"/>
</dbReference>
<feature type="repeat" description="TPR" evidence="3">
    <location>
        <begin position="986"/>
        <end position="1019"/>
    </location>
</feature>
<dbReference type="Proteomes" id="UP001437256">
    <property type="component" value="Unassembled WGS sequence"/>
</dbReference>
<evidence type="ECO:0000256" key="2">
    <source>
        <dbReference type="ARBA" id="ARBA00022803"/>
    </source>
</evidence>
<dbReference type="InterPro" id="IPR019734">
    <property type="entry name" value="TPR_rpt"/>
</dbReference>
<keyword evidence="1" id="KW-0677">Repeat</keyword>
<dbReference type="Pfam" id="PF13432">
    <property type="entry name" value="TPR_16"/>
    <property type="match status" value="2"/>
</dbReference>
<organism evidence="4 5">
    <name type="scientific">Marasmius tenuissimus</name>
    <dbReference type="NCBI Taxonomy" id="585030"/>
    <lineage>
        <taxon>Eukaryota</taxon>
        <taxon>Fungi</taxon>
        <taxon>Dikarya</taxon>
        <taxon>Basidiomycota</taxon>
        <taxon>Agaricomycotina</taxon>
        <taxon>Agaricomycetes</taxon>
        <taxon>Agaricomycetidae</taxon>
        <taxon>Agaricales</taxon>
        <taxon>Marasmiineae</taxon>
        <taxon>Marasmiaceae</taxon>
        <taxon>Marasmius</taxon>
    </lineage>
</organism>
<dbReference type="InterPro" id="IPR040962">
    <property type="entry name" value="TPR_22"/>
</dbReference>
<protein>
    <submittedName>
        <fullName evidence="4">Superkiller protein 3</fullName>
    </submittedName>
</protein>
<dbReference type="PROSITE" id="PS50005">
    <property type="entry name" value="TPR"/>
    <property type="match status" value="5"/>
</dbReference>
<feature type="repeat" description="TPR" evidence="3">
    <location>
        <begin position="38"/>
        <end position="71"/>
    </location>
</feature>
<gene>
    <name evidence="4" type="primary">SKI3_2</name>
    <name evidence="4" type="ORF">AAF712_003079</name>
</gene>
<dbReference type="SUPFAM" id="SSF48452">
    <property type="entry name" value="TPR-like"/>
    <property type="match status" value="5"/>
</dbReference>
<keyword evidence="5" id="KW-1185">Reference proteome</keyword>
<reference evidence="4 5" key="1">
    <citation type="submission" date="2024-05" db="EMBL/GenBank/DDBJ databases">
        <title>A draft genome resource for the thread blight pathogen Marasmius tenuissimus strain MS-2.</title>
        <authorList>
            <person name="Yulfo-Soto G.E."/>
            <person name="Baruah I.K."/>
            <person name="Amoako-Attah I."/>
            <person name="Bukari Y."/>
            <person name="Meinhardt L.W."/>
            <person name="Bailey B.A."/>
            <person name="Cohen S.P."/>
        </authorList>
    </citation>
    <scope>NUCLEOTIDE SEQUENCE [LARGE SCALE GENOMIC DNA]</scope>
    <source>
        <strain evidence="4 5">MS-2</strain>
    </source>
</reference>
<evidence type="ECO:0000313" key="5">
    <source>
        <dbReference type="Proteomes" id="UP001437256"/>
    </source>
</evidence>
<feature type="repeat" description="TPR" evidence="3">
    <location>
        <begin position="1145"/>
        <end position="1178"/>
    </location>
</feature>
<dbReference type="PANTHER" id="PTHR15704:SF7">
    <property type="entry name" value="SUPERKILLER COMPLEX PROTEIN 3"/>
    <property type="match status" value="1"/>
</dbReference>
<keyword evidence="2 3" id="KW-0802">TPR repeat</keyword>
<dbReference type="PANTHER" id="PTHR15704">
    <property type="entry name" value="SUPERKILLER 3 PROTEIN-RELATED"/>
    <property type="match status" value="1"/>
</dbReference>
<evidence type="ECO:0000313" key="4">
    <source>
        <dbReference type="EMBL" id="KAL0069809.1"/>
    </source>
</evidence>
<proteinExistence type="predicted"/>
<dbReference type="EMBL" id="JBBXMP010000010">
    <property type="protein sequence ID" value="KAL0069809.1"/>
    <property type="molecule type" value="Genomic_DNA"/>
</dbReference>
<feature type="repeat" description="TPR" evidence="3">
    <location>
        <begin position="1189"/>
        <end position="1222"/>
    </location>
</feature>